<dbReference type="RefSeq" id="XP_031913342.1">
    <property type="nucleotide sequence ID" value="XM_032054616.1"/>
</dbReference>
<dbReference type="AlphaFoldDB" id="A0A5N6STX2"/>
<keyword evidence="2" id="KW-1185">Reference proteome</keyword>
<protein>
    <submittedName>
        <fullName evidence="1">Uncharacterized protein</fullName>
    </submittedName>
</protein>
<organism evidence="1 2">
    <name type="scientific">Aspergillus pseudotamarii</name>
    <dbReference type="NCBI Taxonomy" id="132259"/>
    <lineage>
        <taxon>Eukaryota</taxon>
        <taxon>Fungi</taxon>
        <taxon>Dikarya</taxon>
        <taxon>Ascomycota</taxon>
        <taxon>Pezizomycotina</taxon>
        <taxon>Eurotiomycetes</taxon>
        <taxon>Eurotiomycetidae</taxon>
        <taxon>Eurotiales</taxon>
        <taxon>Aspergillaceae</taxon>
        <taxon>Aspergillus</taxon>
        <taxon>Aspergillus subgen. Circumdati</taxon>
    </lineage>
</organism>
<accession>A0A5N6STX2</accession>
<dbReference type="EMBL" id="ML743578">
    <property type="protein sequence ID" value="KAE8137279.1"/>
    <property type="molecule type" value="Genomic_DNA"/>
</dbReference>
<dbReference type="Proteomes" id="UP000325672">
    <property type="component" value="Unassembled WGS sequence"/>
</dbReference>
<evidence type="ECO:0000313" key="2">
    <source>
        <dbReference type="Proteomes" id="UP000325672"/>
    </source>
</evidence>
<evidence type="ECO:0000313" key="1">
    <source>
        <dbReference type="EMBL" id="KAE8137279.1"/>
    </source>
</evidence>
<dbReference type="GeneID" id="43638826"/>
<reference evidence="1 2" key="1">
    <citation type="submission" date="2019-04" db="EMBL/GenBank/DDBJ databases">
        <title>Friends and foes A comparative genomics study of 23 Aspergillus species from section Flavi.</title>
        <authorList>
            <consortium name="DOE Joint Genome Institute"/>
            <person name="Kjaerbolling I."/>
            <person name="Vesth T."/>
            <person name="Frisvad J.C."/>
            <person name="Nybo J.L."/>
            <person name="Theobald S."/>
            <person name="Kildgaard S."/>
            <person name="Isbrandt T."/>
            <person name="Kuo A."/>
            <person name="Sato A."/>
            <person name="Lyhne E.K."/>
            <person name="Kogle M.E."/>
            <person name="Wiebenga A."/>
            <person name="Kun R.S."/>
            <person name="Lubbers R.J."/>
            <person name="Makela M.R."/>
            <person name="Barry K."/>
            <person name="Chovatia M."/>
            <person name="Clum A."/>
            <person name="Daum C."/>
            <person name="Haridas S."/>
            <person name="He G."/>
            <person name="LaButti K."/>
            <person name="Lipzen A."/>
            <person name="Mondo S."/>
            <person name="Riley R."/>
            <person name="Salamov A."/>
            <person name="Simmons B.A."/>
            <person name="Magnuson J.K."/>
            <person name="Henrissat B."/>
            <person name="Mortensen U.H."/>
            <person name="Larsen T.O."/>
            <person name="Devries R.P."/>
            <person name="Grigoriev I.V."/>
            <person name="Machida M."/>
            <person name="Baker S.E."/>
            <person name="Andersen M.R."/>
        </authorList>
    </citation>
    <scope>NUCLEOTIDE SEQUENCE [LARGE SCALE GENOMIC DNA]</scope>
    <source>
        <strain evidence="1 2">CBS 117625</strain>
    </source>
</reference>
<proteinExistence type="predicted"/>
<sequence>MPAHVNSVQPRLSYQYDGELITHTMIRSWCGILIQPPIIQNNTNVSLFSRERANFREELWSGGSE</sequence>
<gene>
    <name evidence="1" type="ORF">BDV38DRAFT_247008</name>
</gene>
<name>A0A5N6STX2_ASPPS</name>